<reference evidence="2" key="1">
    <citation type="submission" date="2021-01" db="EMBL/GenBank/DDBJ databases">
        <authorList>
            <person name="Corre E."/>
            <person name="Pelletier E."/>
            <person name="Niang G."/>
            <person name="Scheremetjew M."/>
            <person name="Finn R."/>
            <person name="Kale V."/>
            <person name="Holt S."/>
            <person name="Cochrane G."/>
            <person name="Meng A."/>
            <person name="Brown T."/>
            <person name="Cohen L."/>
        </authorList>
    </citation>
    <scope>NUCLEOTIDE SEQUENCE</scope>
    <source>
        <strain evidence="2">CCAP979/52</strain>
    </source>
</reference>
<protein>
    <recommendedName>
        <fullName evidence="1">EF-hand domain-containing protein</fullName>
    </recommendedName>
</protein>
<dbReference type="SUPFAM" id="SSF47473">
    <property type="entry name" value="EF-hand"/>
    <property type="match status" value="1"/>
</dbReference>
<feature type="domain" description="EF-hand" evidence="1">
    <location>
        <begin position="89"/>
        <end position="124"/>
    </location>
</feature>
<dbReference type="Pfam" id="PF13499">
    <property type="entry name" value="EF-hand_7"/>
    <property type="match status" value="1"/>
</dbReference>
<evidence type="ECO:0000259" key="1">
    <source>
        <dbReference type="PROSITE" id="PS50222"/>
    </source>
</evidence>
<dbReference type="PANTHER" id="PTHR46763">
    <property type="entry name" value="DYNEIN REGULATORY COMPLEX PROTEIN 8"/>
    <property type="match status" value="1"/>
</dbReference>
<dbReference type="Gene3D" id="1.10.238.10">
    <property type="entry name" value="EF-hand"/>
    <property type="match status" value="2"/>
</dbReference>
<dbReference type="FunFam" id="1.10.238.10:FF:000001">
    <property type="entry name" value="Calmodulin 1"/>
    <property type="match status" value="1"/>
</dbReference>
<accession>A0A7S0M3S9</accession>
<dbReference type="PROSITE" id="PS50222">
    <property type="entry name" value="EF_HAND_2"/>
    <property type="match status" value="2"/>
</dbReference>
<dbReference type="AlphaFoldDB" id="A0A7S0M3S9"/>
<organism evidence="2">
    <name type="scientific">Cryptomonas curvata</name>
    <dbReference type="NCBI Taxonomy" id="233186"/>
    <lineage>
        <taxon>Eukaryota</taxon>
        <taxon>Cryptophyceae</taxon>
        <taxon>Cryptomonadales</taxon>
        <taxon>Cryptomonadaceae</taxon>
        <taxon>Cryptomonas</taxon>
    </lineage>
</organism>
<dbReference type="InterPro" id="IPR002048">
    <property type="entry name" value="EF_hand_dom"/>
</dbReference>
<dbReference type="PANTHER" id="PTHR46763:SF1">
    <property type="entry name" value="DYNEIN REGULATORY COMPLEX PROTEIN 8"/>
    <property type="match status" value="1"/>
</dbReference>
<name>A0A7S0M3S9_9CRYP</name>
<dbReference type="GO" id="GO:0005509">
    <property type="term" value="F:calcium ion binding"/>
    <property type="evidence" value="ECO:0007669"/>
    <property type="project" value="InterPro"/>
</dbReference>
<dbReference type="InterPro" id="IPR011992">
    <property type="entry name" value="EF-hand-dom_pair"/>
</dbReference>
<dbReference type="EMBL" id="HBEZ01014701">
    <property type="protein sequence ID" value="CAD8630462.1"/>
    <property type="molecule type" value="Transcribed_RNA"/>
</dbReference>
<dbReference type="SMART" id="SM00054">
    <property type="entry name" value="EFh"/>
    <property type="match status" value="2"/>
</dbReference>
<gene>
    <name evidence="2" type="ORF">CCUR1050_LOCUS8141</name>
</gene>
<proteinExistence type="predicted"/>
<evidence type="ECO:0000313" key="2">
    <source>
        <dbReference type="EMBL" id="CAD8630462.1"/>
    </source>
</evidence>
<feature type="domain" description="EF-hand" evidence="1">
    <location>
        <begin position="9"/>
        <end position="44"/>
    </location>
</feature>
<sequence length="157" mass="18266">MADEDPNSELKKKIKEAFQVVDREKKGVCDVLEVGTIIRTLNIYPTEKQLQRWIHEIEEEEPTGFIMYEKFEALAVRLSTLEAMNFKRNSEDEILRAFQALDVDKKGYLEEAELRSFMTTYGEKFSSDEVKDMMATALDVELGRVYYEDYAEILAAE</sequence>